<dbReference type="PANTHER" id="PTHR42879:SF6">
    <property type="entry name" value="NADPH-DEPENDENT REDUCTASE BACG"/>
    <property type="match status" value="1"/>
</dbReference>
<dbReference type="SUPFAM" id="SSF51735">
    <property type="entry name" value="NAD(P)-binding Rossmann-fold domains"/>
    <property type="match status" value="1"/>
</dbReference>
<dbReference type="InterPro" id="IPR036291">
    <property type="entry name" value="NAD(P)-bd_dom_sf"/>
</dbReference>
<dbReference type="InterPro" id="IPR050259">
    <property type="entry name" value="SDR"/>
</dbReference>
<gene>
    <name evidence="2" type="ORF">DJ013_07255</name>
</gene>
<dbReference type="RefSeq" id="WP_111371078.1">
    <property type="nucleotide sequence ID" value="NZ_CP029480.1"/>
</dbReference>
<keyword evidence="3" id="KW-1185">Reference proteome</keyword>
<dbReference type="PRINTS" id="PR00081">
    <property type="entry name" value="GDHRDH"/>
</dbReference>
<dbReference type="PANTHER" id="PTHR42879">
    <property type="entry name" value="3-OXOACYL-(ACYL-CARRIER-PROTEIN) REDUCTASE"/>
    <property type="match status" value="1"/>
</dbReference>
<dbReference type="KEGG" id="als:DJ013_07255"/>
<dbReference type="AlphaFoldDB" id="A0A2Z4G9W3"/>
<organism evidence="2 3">
    <name type="scientific">Arcticibacterium luteifluviistationis</name>
    <dbReference type="NCBI Taxonomy" id="1784714"/>
    <lineage>
        <taxon>Bacteria</taxon>
        <taxon>Pseudomonadati</taxon>
        <taxon>Bacteroidota</taxon>
        <taxon>Cytophagia</taxon>
        <taxon>Cytophagales</taxon>
        <taxon>Leadbetterellaceae</taxon>
        <taxon>Arcticibacterium</taxon>
    </lineage>
</organism>
<dbReference type="Proteomes" id="UP000249873">
    <property type="component" value="Chromosome"/>
</dbReference>
<comment type="similarity">
    <text evidence="1">Belongs to the short-chain dehydrogenases/reductases (SDR) family.</text>
</comment>
<reference evidence="2 3" key="1">
    <citation type="submission" date="2018-05" db="EMBL/GenBank/DDBJ databases">
        <title>Complete genome sequence of Arcticibacterium luteifluviistationis SM1504T, a cytophagaceae bacterium isolated from Arctic surface seawater.</title>
        <authorList>
            <person name="Li Y."/>
            <person name="Qin Q.-L."/>
        </authorList>
    </citation>
    <scope>NUCLEOTIDE SEQUENCE [LARGE SCALE GENOMIC DNA]</scope>
    <source>
        <strain evidence="2 3">SM1504</strain>
    </source>
</reference>
<dbReference type="Pfam" id="PF13561">
    <property type="entry name" value="adh_short_C2"/>
    <property type="match status" value="1"/>
</dbReference>
<name>A0A2Z4G9W3_9BACT</name>
<evidence type="ECO:0000256" key="1">
    <source>
        <dbReference type="ARBA" id="ARBA00006484"/>
    </source>
</evidence>
<protein>
    <submittedName>
        <fullName evidence="2">Short-chain dehydrogenase</fullName>
    </submittedName>
</protein>
<dbReference type="OrthoDB" id="9804774at2"/>
<accession>A0A2Z4G9W3</accession>
<evidence type="ECO:0000313" key="2">
    <source>
        <dbReference type="EMBL" id="AWV97976.1"/>
    </source>
</evidence>
<sequence>MNLNLKNKYALVCGGTDGIGWASAVELAKMGANVWLFARNKEKLKQKVALLDISKGQRHRFLVADFTDRKSVEAALATNKCQFHVLVNNTGGPAGGAILEEAPEKFQETFEQHLVMNQIITQAVVPFMKAEKFGRIINIISISVKQPILGLGVSNTIRWAVAAWAKTLSKELSHTGITVNNVLPGYTKTGRLEQVNKMRAKNENKSIEKLEQEMEANVPSGRFATPEEVAAAVAFLASPAAFSINGVNLPVDGGLAATL</sequence>
<dbReference type="Gene3D" id="3.40.50.720">
    <property type="entry name" value="NAD(P)-binding Rossmann-like Domain"/>
    <property type="match status" value="1"/>
</dbReference>
<proteinExistence type="inferred from homology"/>
<dbReference type="InterPro" id="IPR002347">
    <property type="entry name" value="SDR_fam"/>
</dbReference>
<evidence type="ECO:0000313" key="3">
    <source>
        <dbReference type="Proteomes" id="UP000249873"/>
    </source>
</evidence>
<dbReference type="EMBL" id="CP029480">
    <property type="protein sequence ID" value="AWV97976.1"/>
    <property type="molecule type" value="Genomic_DNA"/>
</dbReference>